<organism evidence="1">
    <name type="scientific">Triatoma infestans</name>
    <name type="common">Assassin bug</name>
    <dbReference type="NCBI Taxonomy" id="30076"/>
    <lineage>
        <taxon>Eukaryota</taxon>
        <taxon>Metazoa</taxon>
        <taxon>Ecdysozoa</taxon>
        <taxon>Arthropoda</taxon>
        <taxon>Hexapoda</taxon>
        <taxon>Insecta</taxon>
        <taxon>Pterygota</taxon>
        <taxon>Neoptera</taxon>
        <taxon>Paraneoptera</taxon>
        <taxon>Hemiptera</taxon>
        <taxon>Heteroptera</taxon>
        <taxon>Panheteroptera</taxon>
        <taxon>Cimicomorpha</taxon>
        <taxon>Reduviidae</taxon>
        <taxon>Triatominae</taxon>
        <taxon>Triatoma</taxon>
    </lineage>
</organism>
<sequence>MLTEIEKNWVSDLLKTLELDDLIELAKTCTSGAIQTSSTNDSINAILLHSPDIRSLLMRKKITRNVLFKYLHSRNISFPGNSEKSVLVDLVINFWNKACIAVDYQNEKKEASQIPQDHSLGRMAITFAEWVYNRINAIVLQDVNKQSNINNLEILKEEDFWCDAKLYVKLTQGSNVIADYSSEGSKECFALIRQICQEHSLLFSPNLCEEGTRGISEPHGVVLIMSCGTLHSANGRHCVGLYEQIFGLIKDPISDSNWKIKGSKLALRSQDVKCVPALPQENQLFLSID</sequence>
<dbReference type="Pfam" id="PF15008">
    <property type="entry name" value="DUF4518"/>
    <property type="match status" value="1"/>
</dbReference>
<protein>
    <recommendedName>
        <fullName evidence="2">NTF2 domain-containing protein</fullName>
    </recommendedName>
</protein>
<dbReference type="InterPro" id="IPR026698">
    <property type="entry name" value="UPF_C3orf38"/>
</dbReference>
<accession>A0A023F7H1</accession>
<dbReference type="EMBL" id="GBBI01001524">
    <property type="protein sequence ID" value="JAC17188.1"/>
    <property type="molecule type" value="mRNA"/>
</dbReference>
<name>A0A023F7H1_TRIIF</name>
<proteinExistence type="evidence at transcript level"/>
<reference evidence="1" key="1">
    <citation type="journal article" date="2014" name="PLoS Negl. Trop. Dis.">
        <title>An updated insight into the Sialotranscriptome of Triatoma infestans: developmental stage and geographic variations.</title>
        <authorList>
            <person name="Schwarz A."/>
            <person name="Medrano-Mercado N."/>
            <person name="Schaub G.A."/>
            <person name="Struchiner C.J."/>
            <person name="Bargues M.D."/>
            <person name="Levy M.Z."/>
            <person name="Ribeiro J.M."/>
        </authorList>
    </citation>
    <scope>NUCLEOTIDE SEQUENCE</scope>
    <source>
        <strain evidence="1">Chile</strain>
        <tissue evidence="1">Salivary glands</tissue>
    </source>
</reference>
<evidence type="ECO:0000313" key="1">
    <source>
        <dbReference type="EMBL" id="JAC17188.1"/>
    </source>
</evidence>
<dbReference type="PANTHER" id="PTHR21084:SF1">
    <property type="entry name" value="DENSE INCISORS"/>
    <property type="match status" value="1"/>
</dbReference>
<dbReference type="PANTHER" id="PTHR21084">
    <property type="entry name" value="DENSE INCISORS"/>
    <property type="match status" value="1"/>
</dbReference>
<evidence type="ECO:0008006" key="2">
    <source>
        <dbReference type="Google" id="ProtNLM"/>
    </source>
</evidence>
<dbReference type="AlphaFoldDB" id="A0A023F7H1"/>